<dbReference type="STRING" id="1166340.SAMN05192583_1044"/>
<evidence type="ECO:0000313" key="2">
    <source>
        <dbReference type="Proteomes" id="UP000199206"/>
    </source>
</evidence>
<organism evidence="1 2">
    <name type="scientific">Sphingomonas gellani</name>
    <dbReference type="NCBI Taxonomy" id="1166340"/>
    <lineage>
        <taxon>Bacteria</taxon>
        <taxon>Pseudomonadati</taxon>
        <taxon>Pseudomonadota</taxon>
        <taxon>Alphaproteobacteria</taxon>
        <taxon>Sphingomonadales</taxon>
        <taxon>Sphingomonadaceae</taxon>
        <taxon>Sphingomonas</taxon>
    </lineage>
</organism>
<keyword evidence="2" id="KW-1185">Reference proteome</keyword>
<dbReference type="Proteomes" id="UP000199206">
    <property type="component" value="Unassembled WGS sequence"/>
</dbReference>
<sequence>MRDFCPATAHALRMGSFRIQVDDGGQVAEATVTNLKSMDAACREAVHSALLIGRERSAGGQFQQILICRVHDQDTDESRALYVRIDVGPAEE</sequence>
<dbReference type="EMBL" id="FOCF01000002">
    <property type="protein sequence ID" value="SEM73683.1"/>
    <property type="molecule type" value="Genomic_DNA"/>
</dbReference>
<name>A0A1H8AT00_9SPHN</name>
<evidence type="ECO:0000313" key="1">
    <source>
        <dbReference type="EMBL" id="SEM73683.1"/>
    </source>
</evidence>
<proteinExistence type="predicted"/>
<reference evidence="2" key="1">
    <citation type="submission" date="2016-10" db="EMBL/GenBank/DDBJ databases">
        <authorList>
            <person name="Varghese N."/>
            <person name="Submissions S."/>
        </authorList>
    </citation>
    <scope>NUCLEOTIDE SEQUENCE [LARGE SCALE GENOMIC DNA]</scope>
    <source>
        <strain evidence="2">S6-262</strain>
    </source>
</reference>
<gene>
    <name evidence="1" type="ORF">SAMN05192583_1044</name>
</gene>
<dbReference type="AlphaFoldDB" id="A0A1H8AT00"/>
<accession>A0A1H8AT00</accession>
<protein>
    <submittedName>
        <fullName evidence="1">Uncharacterized protein</fullName>
    </submittedName>
</protein>